<organism evidence="4 5">
    <name type="scientific">Lacunisphaera limnophila</name>
    <dbReference type="NCBI Taxonomy" id="1838286"/>
    <lineage>
        <taxon>Bacteria</taxon>
        <taxon>Pseudomonadati</taxon>
        <taxon>Verrucomicrobiota</taxon>
        <taxon>Opitutia</taxon>
        <taxon>Opitutales</taxon>
        <taxon>Opitutaceae</taxon>
        <taxon>Lacunisphaera</taxon>
    </lineage>
</organism>
<dbReference type="PANTHER" id="PTHR10996">
    <property type="entry name" value="2-HYDROXYACID DEHYDROGENASE-RELATED"/>
    <property type="match status" value="1"/>
</dbReference>
<evidence type="ECO:0000256" key="2">
    <source>
        <dbReference type="ARBA" id="ARBA00023027"/>
    </source>
</evidence>
<keyword evidence="2" id="KW-0520">NAD</keyword>
<dbReference type="OrthoDB" id="189925at2"/>
<evidence type="ECO:0000259" key="3">
    <source>
        <dbReference type="Pfam" id="PF02826"/>
    </source>
</evidence>
<dbReference type="KEGG" id="obg:Verru16b_01858"/>
<dbReference type="EC" id="1.1.1.95" evidence="4"/>
<reference evidence="4 5" key="1">
    <citation type="submission" date="2016-06" db="EMBL/GenBank/DDBJ databases">
        <title>Three novel species with peptidoglycan cell walls form the new genus Lacunisphaera gen. nov. in the family Opitutaceae of the verrucomicrobial subdivision 4.</title>
        <authorList>
            <person name="Rast P."/>
            <person name="Gloeckner I."/>
            <person name="Jogler M."/>
            <person name="Boedeker C."/>
            <person name="Jeske O."/>
            <person name="Wiegand S."/>
            <person name="Reinhardt R."/>
            <person name="Schumann P."/>
            <person name="Rohde M."/>
            <person name="Spring S."/>
            <person name="Gloeckner F.O."/>
            <person name="Jogler C."/>
        </authorList>
    </citation>
    <scope>NUCLEOTIDE SEQUENCE [LARGE SCALE GENOMIC DNA]</scope>
    <source>
        <strain evidence="4 5">IG16b</strain>
    </source>
</reference>
<dbReference type="GO" id="GO:0030267">
    <property type="term" value="F:glyoxylate reductase (NADPH) activity"/>
    <property type="evidence" value="ECO:0007669"/>
    <property type="project" value="TreeGrafter"/>
</dbReference>
<dbReference type="Proteomes" id="UP000095228">
    <property type="component" value="Chromosome"/>
</dbReference>
<dbReference type="CDD" id="cd12167">
    <property type="entry name" value="2-Hacid_dh_8"/>
    <property type="match status" value="1"/>
</dbReference>
<evidence type="ECO:0000256" key="1">
    <source>
        <dbReference type="ARBA" id="ARBA00023002"/>
    </source>
</evidence>
<feature type="domain" description="D-isomer specific 2-hydroxyacid dehydrogenase NAD-binding" evidence="3">
    <location>
        <begin position="126"/>
        <end position="301"/>
    </location>
</feature>
<proteinExistence type="predicted"/>
<dbReference type="InterPro" id="IPR006140">
    <property type="entry name" value="D-isomer_DH_NAD-bd"/>
</dbReference>
<gene>
    <name evidence="4" type="primary">serA_3</name>
    <name evidence="4" type="ORF">Verru16b_01858</name>
</gene>
<dbReference type="SUPFAM" id="SSF51735">
    <property type="entry name" value="NAD(P)-binding Rossmann-fold domains"/>
    <property type="match status" value="1"/>
</dbReference>
<dbReference type="Pfam" id="PF02826">
    <property type="entry name" value="2-Hacid_dh_C"/>
    <property type="match status" value="1"/>
</dbReference>
<dbReference type="InterPro" id="IPR050223">
    <property type="entry name" value="D-isomer_2-hydroxyacid_DH"/>
</dbReference>
<dbReference type="GO" id="GO:0051287">
    <property type="term" value="F:NAD binding"/>
    <property type="evidence" value="ECO:0007669"/>
    <property type="project" value="InterPro"/>
</dbReference>
<dbReference type="RefSeq" id="WP_069962008.1">
    <property type="nucleotide sequence ID" value="NZ_CP016094.1"/>
</dbReference>
<evidence type="ECO:0000313" key="5">
    <source>
        <dbReference type="Proteomes" id="UP000095228"/>
    </source>
</evidence>
<dbReference type="PANTHER" id="PTHR10996:SF178">
    <property type="entry name" value="2-HYDROXYACID DEHYDROGENASE YGL185C-RELATED"/>
    <property type="match status" value="1"/>
</dbReference>
<dbReference type="EMBL" id="CP016094">
    <property type="protein sequence ID" value="AOS44789.1"/>
    <property type="molecule type" value="Genomic_DNA"/>
</dbReference>
<keyword evidence="1 4" id="KW-0560">Oxidoreductase</keyword>
<dbReference type="Gene3D" id="3.40.50.720">
    <property type="entry name" value="NAD(P)-binding Rossmann-like Domain"/>
    <property type="match status" value="2"/>
</dbReference>
<dbReference type="GO" id="GO:0005829">
    <property type="term" value="C:cytosol"/>
    <property type="evidence" value="ECO:0007669"/>
    <property type="project" value="TreeGrafter"/>
</dbReference>
<evidence type="ECO:0000313" key="4">
    <source>
        <dbReference type="EMBL" id="AOS44789.1"/>
    </source>
</evidence>
<keyword evidence="5" id="KW-1185">Reference proteome</keyword>
<dbReference type="GO" id="GO:0016618">
    <property type="term" value="F:hydroxypyruvate reductase [NAD(P)H] activity"/>
    <property type="evidence" value="ECO:0007669"/>
    <property type="project" value="TreeGrafter"/>
</dbReference>
<dbReference type="STRING" id="1838286.Verru16b_01858"/>
<protein>
    <submittedName>
        <fullName evidence="4">D-3-phosphoglycerate dehydrogenase</fullName>
        <ecNumber evidence="4">1.1.1.95</ecNumber>
    </submittedName>
</protein>
<name>A0A1D8AV63_9BACT</name>
<dbReference type="AlphaFoldDB" id="A0A1D8AV63"/>
<dbReference type="InterPro" id="IPR036291">
    <property type="entry name" value="NAD(P)-bd_dom_sf"/>
</dbReference>
<dbReference type="PROSITE" id="PS00671">
    <property type="entry name" value="D_2_HYDROXYACID_DH_3"/>
    <property type="match status" value="1"/>
</dbReference>
<sequence>MPPSDPSPVRILAALTGRERALFLEPVLPSQPPAASLEFTDESDLTPGRWARLLESRRPAILITGWTTPPLPAAWLAQPDCPLRYVCHVTGSVRNLVPRSFIERGGLVTNWGERISAQVAEHGLLLALAALRNQGAWTAFLARPATTRRLTELRTRTLFGLRVGLHGFGSVARALLPLLRPFGVTLAAYSAGVPEAIFAAHGVRPAASLSALFTDSDVLFECESLTPLTEGTVTASVLAALRDDAVFVNIGRGAVVDDEALVREGRAGRIRLALDVVTAEPVTPTSPFFSVPGLVLSPHIGGPTADRYADCGGHALANIARVLAGTPPEGLITLASYDRAT</sequence>
<dbReference type="GO" id="GO:0004617">
    <property type="term" value="F:phosphoglycerate dehydrogenase activity"/>
    <property type="evidence" value="ECO:0007669"/>
    <property type="project" value="UniProtKB-EC"/>
</dbReference>
<dbReference type="InterPro" id="IPR029753">
    <property type="entry name" value="D-isomer_DH_CS"/>
</dbReference>
<accession>A0A1D8AV63</accession>